<reference evidence="1 2" key="1">
    <citation type="submission" date="2013-11" db="EMBL/GenBank/DDBJ databases">
        <title>Opisthorchis viverrini - life in the bile duct.</title>
        <authorList>
            <person name="Young N.D."/>
            <person name="Nagarajan N."/>
            <person name="Lin S.J."/>
            <person name="Korhonen P.K."/>
            <person name="Jex A.R."/>
            <person name="Hall R.S."/>
            <person name="Safavi-Hemami H."/>
            <person name="Kaewkong W."/>
            <person name="Bertrand D."/>
            <person name="Gao S."/>
            <person name="Seet Q."/>
            <person name="Wongkham S."/>
            <person name="Teh B.T."/>
            <person name="Wongkham C."/>
            <person name="Intapan P.M."/>
            <person name="Maleewong W."/>
            <person name="Yang X."/>
            <person name="Hu M."/>
            <person name="Wang Z."/>
            <person name="Hofmann A."/>
            <person name="Sternberg P.W."/>
            <person name="Tan P."/>
            <person name="Wang J."/>
            <person name="Gasser R.B."/>
        </authorList>
    </citation>
    <scope>NUCLEOTIDE SEQUENCE [LARGE SCALE GENOMIC DNA]</scope>
</reference>
<dbReference type="EMBL" id="KL597231">
    <property type="protein sequence ID" value="KER19373.1"/>
    <property type="molecule type" value="Genomic_DNA"/>
</dbReference>
<evidence type="ECO:0000313" key="2">
    <source>
        <dbReference type="Proteomes" id="UP000054324"/>
    </source>
</evidence>
<dbReference type="CTD" id="20326000"/>
<organism evidence="1 2">
    <name type="scientific">Opisthorchis viverrini</name>
    <name type="common">Southeast Asian liver fluke</name>
    <dbReference type="NCBI Taxonomy" id="6198"/>
    <lineage>
        <taxon>Eukaryota</taxon>
        <taxon>Metazoa</taxon>
        <taxon>Spiralia</taxon>
        <taxon>Lophotrochozoa</taxon>
        <taxon>Platyhelminthes</taxon>
        <taxon>Trematoda</taxon>
        <taxon>Digenea</taxon>
        <taxon>Opisthorchiida</taxon>
        <taxon>Opisthorchiata</taxon>
        <taxon>Opisthorchiidae</taxon>
        <taxon>Opisthorchis</taxon>
    </lineage>
</organism>
<proteinExistence type="predicted"/>
<evidence type="ECO:0008006" key="3">
    <source>
        <dbReference type="Google" id="ProtNLM"/>
    </source>
</evidence>
<dbReference type="AlphaFoldDB" id="A0A074YXI4"/>
<gene>
    <name evidence="1" type="ORF">T265_11832</name>
</gene>
<sequence length="62" mass="7220">MSTVGVKDHFQDLVQEEIRCFSSIVPDPDIRTDRMTLGMAFMEHFITIFDQQKKVGFKPRVC</sequence>
<protein>
    <recommendedName>
        <fullName evidence="3">Peptidase A1 domain-containing protein</fullName>
    </recommendedName>
</protein>
<name>A0A074YXI4_OPIVI</name>
<dbReference type="Proteomes" id="UP000054324">
    <property type="component" value="Unassembled WGS sequence"/>
</dbReference>
<evidence type="ECO:0000313" key="1">
    <source>
        <dbReference type="EMBL" id="KER19373.1"/>
    </source>
</evidence>
<keyword evidence="2" id="KW-1185">Reference proteome</keyword>
<dbReference type="GeneID" id="20326000"/>
<dbReference type="Gene3D" id="2.40.70.10">
    <property type="entry name" value="Acid Proteases"/>
    <property type="match status" value="1"/>
</dbReference>
<dbReference type="OrthoDB" id="771136at2759"/>
<dbReference type="KEGG" id="ovi:T265_11832"/>
<dbReference type="RefSeq" id="XP_009176880.1">
    <property type="nucleotide sequence ID" value="XM_009178616.1"/>
</dbReference>
<accession>A0A074YXI4</accession>
<dbReference type="InterPro" id="IPR021109">
    <property type="entry name" value="Peptidase_aspartic_dom_sf"/>
</dbReference>